<comment type="caution">
    <text evidence="1">The sequence shown here is derived from an EMBL/GenBank/DDBJ whole genome shotgun (WGS) entry which is preliminary data.</text>
</comment>
<dbReference type="AlphaFoldDB" id="A0A0L0NP23"/>
<sequence>MGLITELEPSFCAILGSFAGSVLVIKFVLKLNVVLCGKGVCWGVDVIDSFYHSKYLGRFFISLGEFLKLKNVSLFTNATYG</sequence>
<evidence type="ECO:0000313" key="2">
    <source>
        <dbReference type="Proteomes" id="UP000037122"/>
    </source>
</evidence>
<reference evidence="2" key="1">
    <citation type="journal article" date="2015" name="BMC Genomics">
        <title>Draft genome of a commonly misdiagnosed multidrug resistant pathogen Candida auris.</title>
        <authorList>
            <person name="Chatterjee S."/>
            <person name="Alampalli S.V."/>
            <person name="Nageshan R.K."/>
            <person name="Chettiar S.T."/>
            <person name="Joshi S."/>
            <person name="Tatu U.S."/>
        </authorList>
    </citation>
    <scope>NUCLEOTIDE SEQUENCE [LARGE SCALE GENOMIC DNA]</scope>
    <source>
        <strain evidence="2">6684</strain>
    </source>
</reference>
<organism evidence="1 2">
    <name type="scientific">Candidozyma auris</name>
    <name type="common">Yeast</name>
    <name type="synonym">Candida auris</name>
    <dbReference type="NCBI Taxonomy" id="498019"/>
    <lineage>
        <taxon>Eukaryota</taxon>
        <taxon>Fungi</taxon>
        <taxon>Dikarya</taxon>
        <taxon>Ascomycota</taxon>
        <taxon>Saccharomycotina</taxon>
        <taxon>Pichiomycetes</taxon>
        <taxon>Metschnikowiaceae</taxon>
        <taxon>Candidozyma</taxon>
    </lineage>
</organism>
<protein>
    <submittedName>
        <fullName evidence="1">Uncharacterized protein</fullName>
    </submittedName>
</protein>
<name>A0A0L0NP23_CANAR</name>
<accession>A0A0L0NP23</accession>
<dbReference type="EMBL" id="LGST01000065">
    <property type="protein sequence ID" value="KND95798.1"/>
    <property type="molecule type" value="Genomic_DNA"/>
</dbReference>
<dbReference type="VEuPathDB" id="FungiDB:QG37_07899"/>
<evidence type="ECO:0000313" key="1">
    <source>
        <dbReference type="EMBL" id="KND95798.1"/>
    </source>
</evidence>
<gene>
    <name evidence="1" type="ORF">QG37_07899</name>
</gene>
<dbReference type="Proteomes" id="UP000037122">
    <property type="component" value="Unassembled WGS sequence"/>
</dbReference>
<proteinExistence type="predicted"/>